<evidence type="ECO:0000259" key="1">
    <source>
        <dbReference type="PROSITE" id="PS50123"/>
    </source>
</evidence>
<reference evidence="2 3" key="1">
    <citation type="submission" date="2021-04" db="EMBL/GenBank/DDBJ databases">
        <title>Metabacillus sp. strain KIGAM252 whole genome sequence.</title>
        <authorList>
            <person name="Seo M.-J."/>
            <person name="Cho E.-S."/>
            <person name="Hwang C.Y."/>
            <person name="Yoon D.J."/>
        </authorList>
    </citation>
    <scope>NUCLEOTIDE SEQUENCE [LARGE SCALE GENOMIC DNA]</scope>
    <source>
        <strain evidence="2 3">KIGAM252</strain>
    </source>
</reference>
<dbReference type="EMBL" id="JAGVRK010000001">
    <property type="protein sequence ID" value="MBS2970231.1"/>
    <property type="molecule type" value="Genomic_DNA"/>
</dbReference>
<dbReference type="PANTHER" id="PTHR24422">
    <property type="entry name" value="CHEMOTAXIS PROTEIN METHYLTRANSFERASE"/>
    <property type="match status" value="1"/>
</dbReference>
<keyword evidence="3" id="KW-1185">Reference proteome</keyword>
<dbReference type="Pfam" id="PF03705">
    <property type="entry name" value="CheR_N"/>
    <property type="match status" value="1"/>
</dbReference>
<feature type="domain" description="CheR-type methyltransferase" evidence="1">
    <location>
        <begin position="29"/>
        <end position="262"/>
    </location>
</feature>
<dbReference type="InterPro" id="IPR050903">
    <property type="entry name" value="Bact_Chemotaxis_MeTrfase"/>
</dbReference>
<dbReference type="InterPro" id="IPR022642">
    <property type="entry name" value="CheR_C"/>
</dbReference>
<dbReference type="SUPFAM" id="SSF47757">
    <property type="entry name" value="Chemotaxis receptor methyltransferase CheR, N-terminal domain"/>
    <property type="match status" value="1"/>
</dbReference>
<dbReference type="InterPro" id="IPR022641">
    <property type="entry name" value="CheR_N"/>
</dbReference>
<dbReference type="Gene3D" id="3.40.50.150">
    <property type="entry name" value="Vaccinia Virus protein VP39"/>
    <property type="match status" value="1"/>
</dbReference>
<organism evidence="2 3">
    <name type="scientific">Metabacillus flavus</name>
    <dbReference type="NCBI Taxonomy" id="2823519"/>
    <lineage>
        <taxon>Bacteria</taxon>
        <taxon>Bacillati</taxon>
        <taxon>Bacillota</taxon>
        <taxon>Bacilli</taxon>
        <taxon>Bacillales</taxon>
        <taxon>Bacillaceae</taxon>
        <taxon>Metabacillus</taxon>
    </lineage>
</organism>
<dbReference type="SUPFAM" id="SSF53335">
    <property type="entry name" value="S-adenosyl-L-methionine-dependent methyltransferases"/>
    <property type="match status" value="1"/>
</dbReference>
<dbReference type="InterPro" id="IPR000780">
    <property type="entry name" value="CheR_MeTrfase"/>
</dbReference>
<name>A0ABS5LHJ7_9BACI</name>
<protein>
    <submittedName>
        <fullName evidence="2">Protein-glutamate O-methyltransferase CheR</fullName>
    </submittedName>
</protein>
<comment type="caution">
    <text evidence="2">The sequence shown here is derived from an EMBL/GenBank/DDBJ whole genome shotgun (WGS) entry which is preliminary data.</text>
</comment>
<gene>
    <name evidence="2" type="ORF">J9317_15905</name>
</gene>
<sequence length="285" mass="33364">MEENKSTNTDAPLFSHREEIEIDLLLEGVYRLSGYDFRNYMRSSIGRRIQNRMGMEQIPTISRLLEQAIYEPEMLDKLLNDFSINVTEMFRNPSFFKTFREQVVPILKELPAIRIWHAGCSTGEEVYSMAILLEEEGLAERTHIFATDMNERVLELAKQGRFVLNKMQNYTKNYFLSGGTRSFSEFYTTDERFAYFKPELLNNISFAQHNLVTDQSFNEFHVIICRNVLIYFTGALQNQVHHLFHESLCDGGFIGLGDKESLKFTEVAYNYQEFIAGEKIYRKIK</sequence>
<dbReference type="PROSITE" id="PS50123">
    <property type="entry name" value="CHER"/>
    <property type="match status" value="1"/>
</dbReference>
<dbReference type="SMART" id="SM00138">
    <property type="entry name" value="MeTrc"/>
    <property type="match status" value="1"/>
</dbReference>
<dbReference type="Pfam" id="PF01739">
    <property type="entry name" value="CheR"/>
    <property type="match status" value="1"/>
</dbReference>
<dbReference type="PRINTS" id="PR00996">
    <property type="entry name" value="CHERMTFRASE"/>
</dbReference>
<accession>A0ABS5LHJ7</accession>
<evidence type="ECO:0000313" key="2">
    <source>
        <dbReference type="EMBL" id="MBS2970231.1"/>
    </source>
</evidence>
<evidence type="ECO:0000313" key="3">
    <source>
        <dbReference type="Proteomes" id="UP000682403"/>
    </source>
</evidence>
<dbReference type="Proteomes" id="UP000682403">
    <property type="component" value="Unassembled WGS sequence"/>
</dbReference>
<dbReference type="InterPro" id="IPR029063">
    <property type="entry name" value="SAM-dependent_MTases_sf"/>
</dbReference>
<dbReference type="PANTHER" id="PTHR24422:SF8">
    <property type="entry name" value="CHEMOTAXIS PROTEIN"/>
    <property type="match status" value="1"/>
</dbReference>
<proteinExistence type="predicted"/>
<dbReference type="RefSeq" id="WP_211560210.1">
    <property type="nucleotide sequence ID" value="NZ_JAGVRK010000001.1"/>
</dbReference>